<organism evidence="1">
    <name type="scientific">uncultured Caudovirales phage</name>
    <dbReference type="NCBI Taxonomy" id="2100421"/>
    <lineage>
        <taxon>Viruses</taxon>
        <taxon>Duplodnaviria</taxon>
        <taxon>Heunggongvirae</taxon>
        <taxon>Uroviricota</taxon>
        <taxon>Caudoviricetes</taxon>
        <taxon>Peduoviridae</taxon>
        <taxon>Maltschvirus</taxon>
        <taxon>Maltschvirus maltsch</taxon>
    </lineage>
</organism>
<dbReference type="EMBL" id="LR797285">
    <property type="protein sequence ID" value="CAB4199529.1"/>
    <property type="molecule type" value="Genomic_DNA"/>
</dbReference>
<name>A0A6J5RQY5_9CAUD</name>
<gene>
    <name evidence="1" type="ORF">UFOVP1336_46</name>
</gene>
<protein>
    <submittedName>
        <fullName evidence="1">AAA domain containing protein</fullName>
    </submittedName>
</protein>
<dbReference type="Pfam" id="PF13479">
    <property type="entry name" value="AAA_24"/>
    <property type="match status" value="1"/>
</dbReference>
<sequence>MSNPFKTAQNVEPKMKVMVYGASGVGKTYFALSAKGKVAVIDTEGGTAHYSGRAGLADFDVLPTKTYKDVKAAVEFIAANPKAYSTLVIDPLTVIWETLQDAAQIKRAAANAAKGRGNGVVEETDLEMLDWGRIKRQYKSLLTAIINLPIHTIVIAREKDDTEKRGNDIVRIGSKPDCEKGTPYFFDSVLRMFVDGGARKMTVIKDRTGSNDIKSEIVDPTFESVFAKALGAKGGAKRAQMDEAFAAALDAEEEVAGETLAANIRIALAAAGVDEVALLKSRGWESFGDIPKQKAEEVLKWALAKGAEGGI</sequence>
<proteinExistence type="predicted"/>
<accession>A0A6J5RQY5</accession>
<dbReference type="InterPro" id="IPR027417">
    <property type="entry name" value="P-loop_NTPase"/>
</dbReference>
<dbReference type="SUPFAM" id="SSF52540">
    <property type="entry name" value="P-loop containing nucleoside triphosphate hydrolases"/>
    <property type="match status" value="1"/>
</dbReference>
<evidence type="ECO:0000313" key="1">
    <source>
        <dbReference type="EMBL" id="CAB4199529.1"/>
    </source>
</evidence>
<reference evidence="1" key="1">
    <citation type="submission" date="2020-05" db="EMBL/GenBank/DDBJ databases">
        <authorList>
            <person name="Chiriac C."/>
            <person name="Salcher M."/>
            <person name="Ghai R."/>
            <person name="Kavagutti S V."/>
        </authorList>
    </citation>
    <scope>NUCLEOTIDE SEQUENCE</scope>
</reference>